<reference evidence="8" key="1">
    <citation type="journal article" date="2019" name="Int. J. Syst. Evol. Microbiol.">
        <title>The Global Catalogue of Microorganisms (GCM) 10K type strain sequencing project: providing services to taxonomists for standard genome sequencing and annotation.</title>
        <authorList>
            <consortium name="The Broad Institute Genomics Platform"/>
            <consortium name="The Broad Institute Genome Sequencing Center for Infectious Disease"/>
            <person name="Wu L."/>
            <person name="Ma J."/>
        </authorList>
    </citation>
    <scope>NUCLEOTIDE SEQUENCE [LARGE SCALE GENOMIC DNA]</scope>
    <source>
        <strain evidence="8">CECT 8570</strain>
    </source>
</reference>
<evidence type="ECO:0000313" key="7">
    <source>
        <dbReference type="EMBL" id="MFC4361425.1"/>
    </source>
</evidence>
<dbReference type="PANTHER" id="PTHR10846">
    <property type="entry name" value="SODIUM/POTASSIUM/CALCIUM EXCHANGER"/>
    <property type="match status" value="1"/>
</dbReference>
<comment type="caution">
    <text evidence="7">The sequence shown here is derived from an EMBL/GenBank/DDBJ whole genome shotgun (WGS) entry which is preliminary data.</text>
</comment>
<feature type="transmembrane region" description="Helical" evidence="5">
    <location>
        <begin position="237"/>
        <end position="261"/>
    </location>
</feature>
<dbReference type="EMBL" id="JBHSCX010000003">
    <property type="protein sequence ID" value="MFC4361425.1"/>
    <property type="molecule type" value="Genomic_DNA"/>
</dbReference>
<keyword evidence="4 5" id="KW-0472">Membrane</keyword>
<gene>
    <name evidence="7" type="ORF">ACFOX3_03875</name>
</gene>
<evidence type="ECO:0000259" key="6">
    <source>
        <dbReference type="Pfam" id="PF01699"/>
    </source>
</evidence>
<keyword evidence="8" id="KW-1185">Reference proteome</keyword>
<organism evidence="7 8">
    <name type="scientific">Simiduia curdlanivorans</name>
    <dbReference type="NCBI Taxonomy" id="1492769"/>
    <lineage>
        <taxon>Bacteria</taxon>
        <taxon>Pseudomonadati</taxon>
        <taxon>Pseudomonadota</taxon>
        <taxon>Gammaproteobacteria</taxon>
        <taxon>Cellvibrionales</taxon>
        <taxon>Cellvibrionaceae</taxon>
        <taxon>Simiduia</taxon>
    </lineage>
</organism>
<keyword evidence="3 5" id="KW-1133">Transmembrane helix</keyword>
<dbReference type="InterPro" id="IPR004837">
    <property type="entry name" value="NaCa_Exmemb"/>
</dbReference>
<evidence type="ECO:0000256" key="1">
    <source>
        <dbReference type="ARBA" id="ARBA00004141"/>
    </source>
</evidence>
<feature type="domain" description="Sodium/calcium exchanger membrane region" evidence="6">
    <location>
        <begin position="172"/>
        <end position="313"/>
    </location>
</feature>
<dbReference type="RefSeq" id="WP_290259714.1">
    <property type="nucleotide sequence ID" value="NZ_JAUFQG010000004.1"/>
</dbReference>
<dbReference type="Gene3D" id="1.20.1420.30">
    <property type="entry name" value="NCX, central ion-binding region"/>
    <property type="match status" value="1"/>
</dbReference>
<sequence length="322" mass="32809">MLIALGALVVGLIVLTWSADKFIDGAAAVAQQFGMSPLLVGILIIGFGTSAPEMLVSTMAALDGEPDLALGNAIGSNIANIGLILGITALLAPIAVHSKVVYQEVPLMLAATGLGVVVLLNGFLGQGDGVLLLAALAAYIGFGVWQSVRSPDDAFGAEVDEAVSHEQSLGKALFTLILGLLLLLASSRLLVWSATEIALALGISELIIGLTIVALGTSLPELAASIASVRKNQHEMAVGNVIGSNVFNILGVVGIAGLIHPDVVASVVLSRDSVVMVLLSVALAVLCFRAMKGGAISRWQGGLLVAAYVGYNLALAADVIFS</sequence>
<accession>A0ABV8V2F0</accession>
<evidence type="ECO:0000256" key="5">
    <source>
        <dbReference type="SAM" id="Phobius"/>
    </source>
</evidence>
<feature type="transmembrane region" description="Helical" evidence="5">
    <location>
        <begin position="168"/>
        <end position="185"/>
    </location>
</feature>
<feature type="transmembrane region" description="Helical" evidence="5">
    <location>
        <begin position="273"/>
        <end position="291"/>
    </location>
</feature>
<feature type="domain" description="Sodium/calcium exchanger membrane region" evidence="6">
    <location>
        <begin position="4"/>
        <end position="142"/>
    </location>
</feature>
<dbReference type="Pfam" id="PF01699">
    <property type="entry name" value="Na_Ca_ex"/>
    <property type="match status" value="2"/>
</dbReference>
<evidence type="ECO:0000256" key="2">
    <source>
        <dbReference type="ARBA" id="ARBA00022692"/>
    </source>
</evidence>
<dbReference type="Proteomes" id="UP001595840">
    <property type="component" value="Unassembled WGS sequence"/>
</dbReference>
<feature type="transmembrane region" description="Helical" evidence="5">
    <location>
        <begin position="107"/>
        <end position="124"/>
    </location>
</feature>
<proteinExistence type="predicted"/>
<evidence type="ECO:0000256" key="4">
    <source>
        <dbReference type="ARBA" id="ARBA00023136"/>
    </source>
</evidence>
<dbReference type="InterPro" id="IPR004481">
    <property type="entry name" value="K/Na/Ca-exchanger"/>
</dbReference>
<name>A0ABV8V2F0_9GAMM</name>
<comment type="subcellular location">
    <subcellularLocation>
        <location evidence="1">Membrane</location>
        <topology evidence="1">Multi-pass membrane protein</topology>
    </subcellularLocation>
</comment>
<feature type="transmembrane region" description="Helical" evidence="5">
    <location>
        <begin position="34"/>
        <end position="56"/>
    </location>
</feature>
<dbReference type="InterPro" id="IPR044880">
    <property type="entry name" value="NCX_ion-bd_dom_sf"/>
</dbReference>
<evidence type="ECO:0000256" key="3">
    <source>
        <dbReference type="ARBA" id="ARBA00022989"/>
    </source>
</evidence>
<feature type="transmembrane region" description="Helical" evidence="5">
    <location>
        <begin position="68"/>
        <end position="95"/>
    </location>
</feature>
<feature type="transmembrane region" description="Helical" evidence="5">
    <location>
        <begin position="303"/>
        <end position="321"/>
    </location>
</feature>
<feature type="transmembrane region" description="Helical" evidence="5">
    <location>
        <begin position="131"/>
        <end position="148"/>
    </location>
</feature>
<evidence type="ECO:0000313" key="8">
    <source>
        <dbReference type="Proteomes" id="UP001595840"/>
    </source>
</evidence>
<dbReference type="NCBIfam" id="TIGR00367">
    <property type="entry name" value="calcium/sodium antiporter"/>
    <property type="match status" value="1"/>
</dbReference>
<keyword evidence="2 5" id="KW-0812">Transmembrane</keyword>
<protein>
    <submittedName>
        <fullName evidence="7">Calcium/sodium antiporter</fullName>
    </submittedName>
</protein>
<dbReference type="PANTHER" id="PTHR10846:SF8">
    <property type="entry name" value="INNER MEMBRANE PROTEIN YRBG"/>
    <property type="match status" value="1"/>
</dbReference>